<dbReference type="CDD" id="cd07043">
    <property type="entry name" value="STAS_anti-anti-sigma_factors"/>
    <property type="match status" value="1"/>
</dbReference>
<dbReference type="OrthoDB" id="9793697at2"/>
<sequence>MFSFKVVDEKFAIISVEERSRITGKIPAEFKKWFESKKLDTYKAVILDGRNIEFVDSMGIASFISLYKILSQKNIPFAVCGLNSEVRNLFKLLKLDKIFVMDCNSPEDFIKNLGDDSHD</sequence>
<keyword evidence="3" id="KW-1185">Reference proteome</keyword>
<dbReference type="AlphaFoldDB" id="C5CE56"/>
<organism evidence="2 3">
    <name type="scientific">Kosmotoga olearia (strain ATCC BAA-1733 / DSM 21960 / TBF 19.5.1)</name>
    <dbReference type="NCBI Taxonomy" id="521045"/>
    <lineage>
        <taxon>Bacteria</taxon>
        <taxon>Thermotogati</taxon>
        <taxon>Thermotogota</taxon>
        <taxon>Thermotogae</taxon>
        <taxon>Kosmotogales</taxon>
        <taxon>Kosmotogaceae</taxon>
        <taxon>Kosmotoga</taxon>
    </lineage>
</organism>
<name>C5CE56_KOSOT</name>
<proteinExistence type="predicted"/>
<evidence type="ECO:0000259" key="1">
    <source>
        <dbReference type="PROSITE" id="PS50801"/>
    </source>
</evidence>
<gene>
    <name evidence="2" type="ordered locus">Kole_0441</name>
</gene>
<feature type="domain" description="STAS" evidence="1">
    <location>
        <begin position="1"/>
        <end position="100"/>
    </location>
</feature>
<dbReference type="Proteomes" id="UP000002382">
    <property type="component" value="Chromosome"/>
</dbReference>
<dbReference type="PANTHER" id="PTHR33495">
    <property type="entry name" value="ANTI-SIGMA FACTOR ANTAGONIST TM_1081-RELATED-RELATED"/>
    <property type="match status" value="1"/>
</dbReference>
<evidence type="ECO:0000313" key="3">
    <source>
        <dbReference type="Proteomes" id="UP000002382"/>
    </source>
</evidence>
<dbReference type="SUPFAM" id="SSF52091">
    <property type="entry name" value="SpoIIaa-like"/>
    <property type="match status" value="1"/>
</dbReference>
<dbReference type="InterPro" id="IPR036513">
    <property type="entry name" value="STAS_dom_sf"/>
</dbReference>
<dbReference type="GO" id="GO:0043856">
    <property type="term" value="F:anti-sigma factor antagonist activity"/>
    <property type="evidence" value="ECO:0007669"/>
    <property type="project" value="TreeGrafter"/>
</dbReference>
<dbReference type="EMBL" id="CP001634">
    <property type="protein sequence ID" value="ACR79164.1"/>
    <property type="molecule type" value="Genomic_DNA"/>
</dbReference>
<dbReference type="eggNOG" id="COG1366">
    <property type="taxonomic scope" value="Bacteria"/>
</dbReference>
<dbReference type="STRING" id="521045.Kole_0441"/>
<dbReference type="PROSITE" id="PS50801">
    <property type="entry name" value="STAS"/>
    <property type="match status" value="1"/>
</dbReference>
<dbReference type="Pfam" id="PF01740">
    <property type="entry name" value="STAS"/>
    <property type="match status" value="1"/>
</dbReference>
<reference evidence="2 3" key="1">
    <citation type="submission" date="2009-06" db="EMBL/GenBank/DDBJ databases">
        <title>Complete sequence of Thermotogales bacterium TBF 19.5.1.</title>
        <authorList>
            <consortium name="US DOE Joint Genome Institute"/>
            <person name="Lucas S."/>
            <person name="Copeland A."/>
            <person name="Lapidus A."/>
            <person name="Glavina del Rio T."/>
            <person name="Tice H."/>
            <person name="Bruce D."/>
            <person name="Goodwin L."/>
            <person name="Pitluck S."/>
            <person name="Chertkov O."/>
            <person name="Brettin T."/>
            <person name="Detter J.C."/>
            <person name="Han C."/>
            <person name="Schmutz J."/>
            <person name="Larimer F."/>
            <person name="Land M."/>
            <person name="Hauser L."/>
            <person name="Kyrpides N."/>
            <person name="Ovchinnikova G."/>
            <person name="Noll K."/>
        </authorList>
    </citation>
    <scope>NUCLEOTIDE SEQUENCE [LARGE SCALE GENOMIC DNA]</scope>
    <source>
        <strain evidence="3">ATCC BAA-1733 / DSM 21960 / TBF 19.5.1</strain>
    </source>
</reference>
<dbReference type="KEGG" id="kol:Kole_0441"/>
<evidence type="ECO:0000313" key="2">
    <source>
        <dbReference type="EMBL" id="ACR79164.1"/>
    </source>
</evidence>
<dbReference type="InterPro" id="IPR002645">
    <property type="entry name" value="STAS_dom"/>
</dbReference>
<dbReference type="HOGENOM" id="CLU_115403_6_2_0"/>
<dbReference type="RefSeq" id="WP_012744951.1">
    <property type="nucleotide sequence ID" value="NC_012785.1"/>
</dbReference>
<protein>
    <submittedName>
        <fullName evidence="2">Anti-sigma-factor antagonist</fullName>
    </submittedName>
</protein>
<accession>C5CE56</accession>
<dbReference type="Gene3D" id="3.30.750.24">
    <property type="entry name" value="STAS domain"/>
    <property type="match status" value="1"/>
</dbReference>
<reference evidence="2 3" key="2">
    <citation type="journal article" date="2011" name="J. Bacteriol.">
        <title>Genome Sequence of Kosmotoga olearia Strain TBF 19.5.1, a Thermophilic Bacterium with a Wide Growth Temperature Range, Isolated from the Troll B Oil Platform in the North Sea.</title>
        <authorList>
            <person name="Swithers K.S."/>
            <person name="Dipippo J.L."/>
            <person name="Bruce D.C."/>
            <person name="Detter C."/>
            <person name="Tapia R."/>
            <person name="Han S."/>
            <person name="Goodwin L.A."/>
            <person name="Han J."/>
            <person name="Woyke T."/>
            <person name="Pitluck S."/>
            <person name="Pennacchio L."/>
            <person name="Nolan M."/>
            <person name="Mikhailova N."/>
            <person name="Land M.L."/>
            <person name="Nesbo C.L."/>
            <person name="Gogarten J.P."/>
            <person name="Noll K.M."/>
        </authorList>
    </citation>
    <scope>NUCLEOTIDE SEQUENCE [LARGE SCALE GENOMIC DNA]</scope>
    <source>
        <strain evidence="3">ATCC BAA-1733 / DSM 21960 / TBF 19.5.1</strain>
    </source>
</reference>